<evidence type="ECO:0008006" key="4">
    <source>
        <dbReference type="Google" id="ProtNLM"/>
    </source>
</evidence>
<dbReference type="EMBL" id="JAGINU010000004">
    <property type="protein sequence ID" value="MBP2371886.1"/>
    <property type="molecule type" value="Genomic_DNA"/>
</dbReference>
<evidence type="ECO:0000313" key="2">
    <source>
        <dbReference type="EMBL" id="MBP2371886.1"/>
    </source>
</evidence>
<accession>A0ABS4W6S2</accession>
<evidence type="ECO:0000313" key="3">
    <source>
        <dbReference type="Proteomes" id="UP001519295"/>
    </source>
</evidence>
<feature type="region of interest" description="Disordered" evidence="1">
    <location>
        <begin position="145"/>
        <end position="177"/>
    </location>
</feature>
<name>A0ABS4W6S2_9PSEU</name>
<reference evidence="2 3" key="1">
    <citation type="submission" date="2021-03" db="EMBL/GenBank/DDBJ databases">
        <title>Sequencing the genomes of 1000 actinobacteria strains.</title>
        <authorList>
            <person name="Klenk H.-P."/>
        </authorList>
    </citation>
    <scope>NUCLEOTIDE SEQUENCE [LARGE SCALE GENOMIC DNA]</scope>
    <source>
        <strain evidence="2 3">DSM 45256</strain>
    </source>
</reference>
<gene>
    <name evidence="2" type="ORF">JOF36_007659</name>
</gene>
<comment type="caution">
    <text evidence="2">The sequence shown here is derived from an EMBL/GenBank/DDBJ whole genome shotgun (WGS) entry which is preliminary data.</text>
</comment>
<evidence type="ECO:0000256" key="1">
    <source>
        <dbReference type="SAM" id="MobiDB-lite"/>
    </source>
</evidence>
<sequence>MTDSARAIVLGLIADPGLPTELAQRLMRELPSELGCHGEGRWEVRICEEPIALDQQGALPMLAIGRGACQQASTDAVVLITDLPRRAGVVPVVADAGTADRVGLVSIPALGALDQYRRCRDTIVQLVTRHLYPAEDRASVVEQAPVGSAGLAHPDRPRPAHTRARPGVRERRRRARG</sequence>
<dbReference type="Proteomes" id="UP001519295">
    <property type="component" value="Unassembled WGS sequence"/>
</dbReference>
<dbReference type="RefSeq" id="WP_210036958.1">
    <property type="nucleotide sequence ID" value="NZ_JAGINU010000004.1"/>
</dbReference>
<feature type="compositionally biased region" description="Basic residues" evidence="1">
    <location>
        <begin position="159"/>
        <end position="177"/>
    </location>
</feature>
<organism evidence="2 3">
    <name type="scientific">Pseudonocardia parietis</name>
    <dbReference type="NCBI Taxonomy" id="570936"/>
    <lineage>
        <taxon>Bacteria</taxon>
        <taxon>Bacillati</taxon>
        <taxon>Actinomycetota</taxon>
        <taxon>Actinomycetes</taxon>
        <taxon>Pseudonocardiales</taxon>
        <taxon>Pseudonocardiaceae</taxon>
        <taxon>Pseudonocardia</taxon>
    </lineage>
</organism>
<keyword evidence="3" id="KW-1185">Reference proteome</keyword>
<proteinExistence type="predicted"/>
<protein>
    <recommendedName>
        <fullName evidence="4">Hydrogenase maturation protease</fullName>
    </recommendedName>
</protein>